<feature type="region of interest" description="Disordered" evidence="1">
    <location>
        <begin position="1"/>
        <end position="33"/>
    </location>
</feature>
<feature type="region of interest" description="Disordered" evidence="1">
    <location>
        <begin position="58"/>
        <end position="83"/>
    </location>
</feature>
<feature type="compositionally biased region" description="Basic and acidic residues" evidence="1">
    <location>
        <begin position="7"/>
        <end position="24"/>
    </location>
</feature>
<evidence type="ECO:0000313" key="3">
    <source>
        <dbReference type="Proteomes" id="UP000631535"/>
    </source>
</evidence>
<gene>
    <name evidence="2" type="ORF">GCM10012287_06540</name>
</gene>
<reference evidence="3" key="1">
    <citation type="journal article" date="2019" name="Int. J. Syst. Evol. Microbiol.">
        <title>The Global Catalogue of Microorganisms (GCM) 10K type strain sequencing project: providing services to taxonomists for standard genome sequencing and annotation.</title>
        <authorList>
            <consortium name="The Broad Institute Genomics Platform"/>
            <consortium name="The Broad Institute Genome Sequencing Center for Infectious Disease"/>
            <person name="Wu L."/>
            <person name="Ma J."/>
        </authorList>
    </citation>
    <scope>NUCLEOTIDE SEQUENCE [LARGE SCALE GENOMIC DNA]</scope>
    <source>
        <strain evidence="3">CGMCC 4.7178</strain>
    </source>
</reference>
<dbReference type="Proteomes" id="UP000631535">
    <property type="component" value="Unassembled WGS sequence"/>
</dbReference>
<accession>A0ABQ2LUZ5</accession>
<organism evidence="2 3">
    <name type="scientific">Streptomyces daqingensis</name>
    <dbReference type="NCBI Taxonomy" id="1472640"/>
    <lineage>
        <taxon>Bacteria</taxon>
        <taxon>Bacillati</taxon>
        <taxon>Actinomycetota</taxon>
        <taxon>Actinomycetes</taxon>
        <taxon>Kitasatosporales</taxon>
        <taxon>Streptomycetaceae</taxon>
        <taxon>Streptomyces</taxon>
    </lineage>
</organism>
<dbReference type="RefSeq" id="WP_189035505.1">
    <property type="nucleotide sequence ID" value="NZ_BMMP01000002.1"/>
</dbReference>
<sequence>MRSTVATDRDRVRDGAGVLDEKRLSGGGTSAEALDRELRSRAKELSEEAEGPLFVGRLGYADGEEAGGPWRRRHGERTSSTQR</sequence>
<proteinExistence type="predicted"/>
<protein>
    <submittedName>
        <fullName evidence="2">Uncharacterized protein</fullName>
    </submittedName>
</protein>
<keyword evidence="3" id="KW-1185">Reference proteome</keyword>
<dbReference type="EMBL" id="BMMP01000002">
    <property type="protein sequence ID" value="GGO43417.1"/>
    <property type="molecule type" value="Genomic_DNA"/>
</dbReference>
<name>A0ABQ2LUZ5_9ACTN</name>
<comment type="caution">
    <text evidence="2">The sequence shown here is derived from an EMBL/GenBank/DDBJ whole genome shotgun (WGS) entry which is preliminary data.</text>
</comment>
<evidence type="ECO:0000256" key="1">
    <source>
        <dbReference type="SAM" id="MobiDB-lite"/>
    </source>
</evidence>
<evidence type="ECO:0000313" key="2">
    <source>
        <dbReference type="EMBL" id="GGO43417.1"/>
    </source>
</evidence>